<dbReference type="Gene3D" id="3.80.10.10">
    <property type="entry name" value="Ribonuclease Inhibitor"/>
    <property type="match status" value="1"/>
</dbReference>
<evidence type="ECO:0000313" key="2">
    <source>
        <dbReference type="EMBL" id="KIZ01580.1"/>
    </source>
</evidence>
<dbReference type="RefSeq" id="XP_013900599.1">
    <property type="nucleotide sequence ID" value="XM_014045145.1"/>
</dbReference>
<proteinExistence type="predicted"/>
<dbReference type="InterPro" id="IPR036047">
    <property type="entry name" value="F-box-like_dom_sf"/>
</dbReference>
<organism evidence="2 3">
    <name type="scientific">Monoraphidium neglectum</name>
    <dbReference type="NCBI Taxonomy" id="145388"/>
    <lineage>
        <taxon>Eukaryota</taxon>
        <taxon>Viridiplantae</taxon>
        <taxon>Chlorophyta</taxon>
        <taxon>core chlorophytes</taxon>
        <taxon>Chlorophyceae</taxon>
        <taxon>CS clade</taxon>
        <taxon>Sphaeropleales</taxon>
        <taxon>Selenastraceae</taxon>
        <taxon>Monoraphidium</taxon>
    </lineage>
</organism>
<dbReference type="Proteomes" id="UP000054498">
    <property type="component" value="Unassembled WGS sequence"/>
</dbReference>
<dbReference type="SUPFAM" id="SSF81383">
    <property type="entry name" value="F-box domain"/>
    <property type="match status" value="1"/>
</dbReference>
<dbReference type="InterPro" id="IPR032675">
    <property type="entry name" value="LRR_dom_sf"/>
</dbReference>
<protein>
    <recommendedName>
        <fullName evidence="4">F-box domain-containing protein</fullName>
    </recommendedName>
</protein>
<sequence length="641" mass="67049">MASRTSLVDLPPGALALVCSYLSTEERAAARATCSRLRGAANASVTTVRVALSTSDTPCMAAVHASTLPTRFPAASCVVLSGTGNILQLKAALEHMQQLPAGSWPGITSLQLDLQILGLWPTQLLDAAVAATARLCPHLQSTEGLPLAPAPLRALAAAAGSLRRLKAMMLDDFSHYKDDSPDTEAAEAAAAAAAAAAQRRAVCGALSALSGLTALVLYSNHSPCRAAEADLEGLCAALPLLPRLAHLDAPLSLGASPPLAGCPALVDLRLSASETYDTPQGALQGLEPALGVTSLAILSPCRGSEYRVRAADLEAIASAFPNLESLDLETCIITLDGGGCRAVLPRLRRLRGFCSFGLLEGGALRALAPALEALTLGSTYDLGSSDGWEGHDTLRELEIDGSPYFLYPGRDQGLRLNLNGNMMGWYAPDRTCLVDLGALRKLPALGSLRVGLAANLSNDVSPAELARGAASLRAWAEGWTRLRSLSIGGSDIAGAYFDAGGALPVLAERLGPHLKHLTLGPCSFVRGASEFASMHDCLAACLPRFVALESLAIVFHYVTLQFVPGASTMARLEDTYSELMHGLAAALAKPRCLWPPRLSAVRVQLPMGNSRAGVLLSFLGSPPWMRVEGYLDGRTSDGCRV</sequence>
<accession>A0A0D2MEL7</accession>
<comment type="subcellular location">
    <subcellularLocation>
        <location evidence="1">Cytoplasm</location>
        <location evidence="1">Cytoskeleton</location>
        <location evidence="1">Cilium axoneme</location>
    </subcellularLocation>
</comment>
<dbReference type="GeneID" id="25739258"/>
<dbReference type="KEGG" id="mng:MNEG_6382"/>
<dbReference type="GO" id="GO:0005930">
    <property type="term" value="C:axoneme"/>
    <property type="evidence" value="ECO:0007669"/>
    <property type="project" value="UniProtKB-SubCell"/>
</dbReference>
<name>A0A0D2MEL7_9CHLO</name>
<gene>
    <name evidence="2" type="ORF">MNEG_6382</name>
</gene>
<evidence type="ECO:0000313" key="3">
    <source>
        <dbReference type="Proteomes" id="UP000054498"/>
    </source>
</evidence>
<reference evidence="2 3" key="1">
    <citation type="journal article" date="2013" name="BMC Genomics">
        <title>Reconstruction of the lipid metabolism for the microalga Monoraphidium neglectum from its genome sequence reveals characteristics suitable for biofuel production.</title>
        <authorList>
            <person name="Bogen C."/>
            <person name="Al-Dilaimi A."/>
            <person name="Albersmeier A."/>
            <person name="Wichmann J."/>
            <person name="Grundmann M."/>
            <person name="Rupp O."/>
            <person name="Lauersen K.J."/>
            <person name="Blifernez-Klassen O."/>
            <person name="Kalinowski J."/>
            <person name="Goesmann A."/>
            <person name="Mussgnug J.H."/>
            <person name="Kruse O."/>
        </authorList>
    </citation>
    <scope>NUCLEOTIDE SEQUENCE [LARGE SCALE GENOMIC DNA]</scope>
    <source>
        <strain evidence="2 3">SAG 48.87</strain>
    </source>
</reference>
<evidence type="ECO:0008006" key="4">
    <source>
        <dbReference type="Google" id="ProtNLM"/>
    </source>
</evidence>
<keyword evidence="3" id="KW-1185">Reference proteome</keyword>
<dbReference type="AlphaFoldDB" id="A0A0D2MEL7"/>
<evidence type="ECO:0000256" key="1">
    <source>
        <dbReference type="ARBA" id="ARBA00004430"/>
    </source>
</evidence>
<dbReference type="EMBL" id="KK101249">
    <property type="protein sequence ID" value="KIZ01580.1"/>
    <property type="molecule type" value="Genomic_DNA"/>
</dbReference>
<dbReference type="SUPFAM" id="SSF52047">
    <property type="entry name" value="RNI-like"/>
    <property type="match status" value="1"/>
</dbReference>